<accession>A0AAD9IB19</accession>
<evidence type="ECO:0000313" key="1">
    <source>
        <dbReference type="EMBL" id="KAK2074526.1"/>
    </source>
</evidence>
<gene>
    <name evidence="1" type="ORF">P8C59_008727</name>
</gene>
<sequence>MTAKSSCGS</sequence>
<dbReference type="Proteomes" id="UP001217918">
    <property type="component" value="Unassembled WGS sequence"/>
</dbReference>
<proteinExistence type="predicted"/>
<organism evidence="1 2">
    <name type="scientific">Phyllachora maydis</name>
    <dbReference type="NCBI Taxonomy" id="1825666"/>
    <lineage>
        <taxon>Eukaryota</taxon>
        <taxon>Fungi</taxon>
        <taxon>Dikarya</taxon>
        <taxon>Ascomycota</taxon>
        <taxon>Pezizomycotina</taxon>
        <taxon>Sordariomycetes</taxon>
        <taxon>Sordariomycetidae</taxon>
        <taxon>Phyllachorales</taxon>
        <taxon>Phyllachoraceae</taxon>
        <taxon>Phyllachora</taxon>
    </lineage>
</organism>
<dbReference type="EMBL" id="JAQQPM010000008">
    <property type="protein sequence ID" value="KAK2074526.1"/>
    <property type="molecule type" value="Genomic_DNA"/>
</dbReference>
<keyword evidence="2" id="KW-1185">Reference proteome</keyword>
<comment type="caution">
    <text evidence="1">The sequence shown here is derived from an EMBL/GenBank/DDBJ whole genome shotgun (WGS) entry which is preliminary data.</text>
</comment>
<protein>
    <submittedName>
        <fullName evidence="1">Uncharacterized protein</fullName>
    </submittedName>
</protein>
<name>A0AAD9IB19_9PEZI</name>
<evidence type="ECO:0000313" key="2">
    <source>
        <dbReference type="Proteomes" id="UP001217918"/>
    </source>
</evidence>
<reference evidence="1" key="1">
    <citation type="journal article" date="2023" name="Mol. Plant Microbe Interact.">
        <title>Elucidating the Obligate Nature and Biological Capacity of an Invasive Fungal Corn Pathogen.</title>
        <authorList>
            <person name="MacCready J.S."/>
            <person name="Roggenkamp E.M."/>
            <person name="Gdanetz K."/>
            <person name="Chilvers M.I."/>
        </authorList>
    </citation>
    <scope>NUCLEOTIDE SEQUENCE</scope>
    <source>
        <strain evidence="1">PM02</strain>
    </source>
</reference>